<feature type="compositionally biased region" description="Low complexity" evidence="1">
    <location>
        <begin position="616"/>
        <end position="627"/>
    </location>
</feature>
<dbReference type="InterPro" id="IPR055101">
    <property type="entry name" value="AIPR_N"/>
</dbReference>
<reference evidence="4" key="1">
    <citation type="submission" date="2023-03" db="EMBL/GenBank/DDBJ databases">
        <title>Mesosutterella sp. nov. isolated from porcine feces.</title>
        <authorList>
            <person name="Yu S."/>
        </authorList>
    </citation>
    <scope>NUCLEOTIDE SEQUENCE</scope>
    <source>
        <strain evidence="4">AGMB02718</strain>
    </source>
</reference>
<feature type="region of interest" description="Disordered" evidence="1">
    <location>
        <begin position="583"/>
        <end position="627"/>
    </location>
</feature>
<evidence type="ECO:0000256" key="1">
    <source>
        <dbReference type="SAM" id="MobiDB-lite"/>
    </source>
</evidence>
<proteinExistence type="predicted"/>
<dbReference type="Pfam" id="PF22879">
    <property type="entry name" value="AIPR_N"/>
    <property type="match status" value="1"/>
</dbReference>
<dbReference type="Pfam" id="PF10592">
    <property type="entry name" value="AIPR"/>
    <property type="match status" value="1"/>
</dbReference>
<keyword evidence="5" id="KW-1185">Reference proteome</keyword>
<organism evidence="4 5">
    <name type="scientific">Mesosutterella faecium</name>
    <dbReference type="NCBI Taxonomy" id="2925194"/>
    <lineage>
        <taxon>Bacteria</taxon>
        <taxon>Pseudomonadati</taxon>
        <taxon>Pseudomonadota</taxon>
        <taxon>Betaproteobacteria</taxon>
        <taxon>Burkholderiales</taxon>
        <taxon>Sutterellaceae</taxon>
        <taxon>Mesosutterella</taxon>
    </lineage>
</organism>
<feature type="domain" description="Abortive phage infection protein C-terminal" evidence="2">
    <location>
        <begin position="247"/>
        <end position="559"/>
    </location>
</feature>
<accession>A0ABT7IMJ5</accession>
<dbReference type="Proteomes" id="UP001165481">
    <property type="component" value="Unassembled WGS sequence"/>
</dbReference>
<name>A0ABT7IMJ5_9BURK</name>
<dbReference type="InterPro" id="IPR018891">
    <property type="entry name" value="AIPR_C"/>
</dbReference>
<evidence type="ECO:0000259" key="2">
    <source>
        <dbReference type="Pfam" id="PF10592"/>
    </source>
</evidence>
<evidence type="ECO:0000259" key="3">
    <source>
        <dbReference type="Pfam" id="PF22879"/>
    </source>
</evidence>
<sequence>MSEEALLQQYFSDLQTEVRHIAAQMGLNPTFAQVESAFTEQAAGLMTEMGLIASRPEVSTVEGLFGNSKLRITACALSDDRDRLDLFVSLYESSDRIFELSLEEAKKAAGQALQFLKHCADGSLSKKMPESGVAASLVSLIEFNWKSLDQVKLWVLTNGLAGSTRFKPQEIEGRLVGLEIIDLRRLSRMALEGEKGESVNIDFSQRCGEPLPCVFYSDETLPYDTALCLFPGEILRSLYENYDARLLEANVRSYLSLQSKVNRGMYATLREHPENFLAFNNGIVVVAEKLQIARTSSGTTGIKVLAGMKIVNGGQTTATLFFARRRDRGIDLSKIRIPAKILIPKSADALAGESFVTDVSRFANTQNNVRASDLSSSSPFHVGLEHIARTTWCPDGATQWFYERATGSYRTMLAKESSPAARRRMKAAVPPSNRITKLDLAKYMNAWLGHPDLVCQSPQKNFALFMKGLEEQTDIENLQITAGTWKDIVSVAIFYRSSYRLAKSAYPGEAAVIAAYSVAVAAGKLGRRLRLRSIWEAQGLSEQLKAQIAGWQKEINGILRLSALGKPLSEWARDPDCWRFVKESVEGQPAQGIPEMSPEAAQEPAAGPAPKPEAEPVPSAAPAQPEG</sequence>
<evidence type="ECO:0000313" key="5">
    <source>
        <dbReference type="Proteomes" id="UP001165481"/>
    </source>
</evidence>
<protein>
    <submittedName>
        <fullName evidence="4">AIPR family protein</fullName>
    </submittedName>
</protein>
<gene>
    <name evidence="4" type="ORF">MUN46_006560</name>
</gene>
<comment type="caution">
    <text evidence="4">The sequence shown here is derived from an EMBL/GenBank/DDBJ whole genome shotgun (WGS) entry which is preliminary data.</text>
</comment>
<dbReference type="RefSeq" id="WP_243377107.1">
    <property type="nucleotide sequence ID" value="NZ_JAKZJU020000001.1"/>
</dbReference>
<feature type="domain" description="Abortive infection phage resistance protein N-terminal" evidence="3">
    <location>
        <begin position="38"/>
        <end position="188"/>
    </location>
</feature>
<feature type="compositionally biased region" description="Low complexity" evidence="1">
    <location>
        <begin position="598"/>
        <end position="608"/>
    </location>
</feature>
<dbReference type="EMBL" id="JAKZJU020000001">
    <property type="protein sequence ID" value="MDL2059589.1"/>
    <property type="molecule type" value="Genomic_DNA"/>
</dbReference>
<evidence type="ECO:0000313" key="4">
    <source>
        <dbReference type="EMBL" id="MDL2059589.1"/>
    </source>
</evidence>